<name>A0A0C5G8N8_9ACTN</name>
<dbReference type="HOGENOM" id="CLU_515600_0_0_11"/>
<feature type="domain" description="LarA-like N-terminal" evidence="1">
    <location>
        <begin position="37"/>
        <end position="225"/>
    </location>
</feature>
<dbReference type="InterPro" id="IPR018657">
    <property type="entry name" value="LarA-like_N"/>
</dbReference>
<proteinExistence type="predicted"/>
<sequence length="525" mass="58271">MSAPGFVLDVDERTPPLVLFEGEGIRAERLPVGSRVVYPPASLPGIRDLDTAIREALLRPHGIEPLPELLKPGMRLTVVFDDVSLPLPSMRRPDVRGRIIEHVLEIAARRGVEDIEIVAANALHRRMTAAELRHVVGDRVFRGYFPHRLRNHDAEDRDNLLHLGLTGAGEDVEINRRAAESDLLVYVNVNLIALNGGAKSVSVGLASYRSLRHHHNTHTLRHSRSFNDPPNSALHHSFDRMLDVIGGRLKIFTVETTVNGDSFPPSMGFLTTHEWDWGIADRIGFLGVRHGNRALPPRLRRRLLNSIKAPYGVTGVTAGAPSAVHPITLANVHRQQVTAVQGQADIGVFGVPYVGPYNVNSIMNPVLAMCMALGYLFNFYLNKPIVRRGGVGIFIHPLTPDFHPVHHPSYIDFYDEVLTETTDPARMEAVFEKRFAEDPWYIHLYRTGHAFHGVHPFYMWYWGAHAMQHLGDVVFVGADPEVAARMGFRAAATLSDALETASHTVGTSPSITCLHTPPITMADVR</sequence>
<dbReference type="KEGG" id="scw:TU94_27840"/>
<dbReference type="PANTHER" id="PTHR33171:SF17">
    <property type="entry name" value="LARA-LIKE N-TERMINAL DOMAIN-CONTAINING PROTEIN"/>
    <property type="match status" value="1"/>
</dbReference>
<dbReference type="AlphaFoldDB" id="A0A0C5G8N8"/>
<dbReference type="PANTHER" id="PTHR33171">
    <property type="entry name" value="LAR_N DOMAIN-CONTAINING PROTEIN"/>
    <property type="match status" value="1"/>
</dbReference>
<dbReference type="Gene3D" id="3.40.50.11440">
    <property type="match status" value="1"/>
</dbReference>
<dbReference type="EMBL" id="CP010849">
    <property type="protein sequence ID" value="AJP04704.1"/>
    <property type="molecule type" value="Genomic_DNA"/>
</dbReference>
<dbReference type="GO" id="GO:0050043">
    <property type="term" value="F:lactate racemase activity"/>
    <property type="evidence" value="ECO:0007669"/>
    <property type="project" value="InterPro"/>
</dbReference>
<organism evidence="2 3">
    <name type="scientific">Streptomyces cyaneogriseus subsp. noncyanogenus</name>
    <dbReference type="NCBI Taxonomy" id="477245"/>
    <lineage>
        <taxon>Bacteria</taxon>
        <taxon>Bacillati</taxon>
        <taxon>Actinomycetota</taxon>
        <taxon>Actinomycetes</taxon>
        <taxon>Kitasatosporales</taxon>
        <taxon>Streptomycetaceae</taxon>
        <taxon>Streptomyces</taxon>
    </lineage>
</organism>
<dbReference type="InterPro" id="IPR043166">
    <property type="entry name" value="LarA-like_C"/>
</dbReference>
<dbReference type="RefSeq" id="WP_044385707.1">
    <property type="nucleotide sequence ID" value="NZ_CP010849.1"/>
</dbReference>
<keyword evidence="3" id="KW-1185">Reference proteome</keyword>
<evidence type="ECO:0000313" key="2">
    <source>
        <dbReference type="EMBL" id="AJP04704.1"/>
    </source>
</evidence>
<gene>
    <name evidence="2" type="ORF">TU94_27840</name>
</gene>
<dbReference type="STRING" id="477245.TU94_27840"/>
<dbReference type="Proteomes" id="UP000032234">
    <property type="component" value="Chromosome"/>
</dbReference>
<dbReference type="OrthoDB" id="9770545at2"/>
<evidence type="ECO:0000259" key="1">
    <source>
        <dbReference type="Pfam" id="PF09861"/>
    </source>
</evidence>
<dbReference type="InterPro" id="IPR048068">
    <property type="entry name" value="LarA-like"/>
</dbReference>
<dbReference type="Pfam" id="PF09861">
    <property type="entry name" value="Lar_N"/>
    <property type="match status" value="1"/>
</dbReference>
<reference evidence="2 3" key="1">
    <citation type="submission" date="2015-02" db="EMBL/GenBank/DDBJ databases">
        <title>Genome sequence of thermotolerant Streptomyces cyaneogriseus subsp. Noncyanogenus NMWT1, the producer of nematocidal antibiotics nemadectin.</title>
        <authorList>
            <person name="Wang H."/>
            <person name="Li C."/>
            <person name="Xiang W."/>
            <person name="Wang X."/>
        </authorList>
    </citation>
    <scope>NUCLEOTIDE SEQUENCE [LARGE SCALE GENOMIC DNA]</scope>
    <source>
        <strain evidence="2 3">NMWT 1</strain>
    </source>
</reference>
<dbReference type="Gene3D" id="3.90.226.30">
    <property type="match status" value="1"/>
</dbReference>
<accession>A0A0C5G8N8</accession>
<dbReference type="PATRIC" id="fig|477245.3.peg.5901"/>
<protein>
    <submittedName>
        <fullName evidence="2">Transcriptional regulator</fullName>
    </submittedName>
</protein>
<evidence type="ECO:0000313" key="3">
    <source>
        <dbReference type="Proteomes" id="UP000032234"/>
    </source>
</evidence>